<dbReference type="CDD" id="cd02440">
    <property type="entry name" value="AdoMet_MTases"/>
    <property type="match status" value="1"/>
</dbReference>
<evidence type="ECO:0008006" key="4">
    <source>
        <dbReference type="Google" id="ProtNLM"/>
    </source>
</evidence>
<organism evidence="2 3">
    <name type="scientific">Bifiguratus adelaidae</name>
    <dbReference type="NCBI Taxonomy" id="1938954"/>
    <lineage>
        <taxon>Eukaryota</taxon>
        <taxon>Fungi</taxon>
        <taxon>Fungi incertae sedis</taxon>
        <taxon>Mucoromycota</taxon>
        <taxon>Mucoromycotina</taxon>
        <taxon>Endogonomycetes</taxon>
        <taxon>Endogonales</taxon>
        <taxon>Endogonales incertae sedis</taxon>
        <taxon>Bifiguratus</taxon>
    </lineage>
</organism>
<comment type="caution">
    <text evidence="2">The sequence shown here is derived from an EMBL/GenBank/DDBJ whole genome shotgun (WGS) entry which is preliminary data.</text>
</comment>
<dbReference type="AlphaFoldDB" id="A0A261Y5F8"/>
<dbReference type="OrthoDB" id="10253390at2759"/>
<reference evidence="2 3" key="1">
    <citation type="journal article" date="2017" name="Mycologia">
        <title>Bifiguratus adelaidae, gen. et sp. nov., a new member of Mucoromycotina in endophytic and soil-dwelling habitats.</title>
        <authorList>
            <person name="Torres-Cruz T.J."/>
            <person name="Billingsley Tobias T.L."/>
            <person name="Almatruk M."/>
            <person name="Hesse C."/>
            <person name="Kuske C.R."/>
            <person name="Desiro A."/>
            <person name="Benucci G.M."/>
            <person name="Bonito G."/>
            <person name="Stajich J.E."/>
            <person name="Dunlap C."/>
            <person name="Arnold A.E."/>
            <person name="Porras-Alfaro A."/>
        </authorList>
    </citation>
    <scope>NUCLEOTIDE SEQUENCE [LARGE SCALE GENOMIC DNA]</scope>
    <source>
        <strain evidence="2 3">AZ0501</strain>
    </source>
</reference>
<dbReference type="EMBL" id="MVBO01000009">
    <property type="protein sequence ID" value="OZJ05831.1"/>
    <property type="molecule type" value="Genomic_DNA"/>
</dbReference>
<proteinExistence type="predicted"/>
<dbReference type="SUPFAM" id="SSF53335">
    <property type="entry name" value="S-adenosyl-L-methionine-dependent methyltransferases"/>
    <property type="match status" value="1"/>
</dbReference>
<dbReference type="InterPro" id="IPR021829">
    <property type="entry name" value="DUF3419"/>
</dbReference>
<dbReference type="PANTHER" id="PTHR47473:SF1">
    <property type="entry name" value="METHYLTRANSFERASE DOMAIN-CONTAINING PROTEIN"/>
    <property type="match status" value="1"/>
</dbReference>
<dbReference type="Gene3D" id="3.40.50.150">
    <property type="entry name" value="Vaccinia Virus protein VP39"/>
    <property type="match status" value="1"/>
</dbReference>
<keyword evidence="1" id="KW-0472">Membrane</keyword>
<keyword evidence="1" id="KW-0812">Transmembrane</keyword>
<keyword evidence="1" id="KW-1133">Transmembrane helix</keyword>
<evidence type="ECO:0000313" key="3">
    <source>
        <dbReference type="Proteomes" id="UP000242875"/>
    </source>
</evidence>
<name>A0A261Y5F8_9FUNG</name>
<dbReference type="Pfam" id="PF13489">
    <property type="entry name" value="Methyltransf_23"/>
    <property type="match status" value="1"/>
</dbReference>
<evidence type="ECO:0000313" key="2">
    <source>
        <dbReference type="EMBL" id="OZJ05831.1"/>
    </source>
</evidence>
<evidence type="ECO:0000256" key="1">
    <source>
        <dbReference type="SAM" id="Phobius"/>
    </source>
</evidence>
<dbReference type="InterPro" id="IPR029063">
    <property type="entry name" value="SAM-dependent_MTases_sf"/>
</dbReference>
<gene>
    <name evidence="2" type="ORF">BZG36_00944</name>
</gene>
<accession>A0A261Y5F8</accession>
<dbReference type="PANTHER" id="PTHR47473">
    <property type="entry name" value="BTA1P"/>
    <property type="match status" value="1"/>
</dbReference>
<sequence length="761" mass="87952">MGVGKAQILSKPSPKALLIPVSICSTAFAVKTIDLRNLESDYRYLTAFVLSLIGLLASVFAFWTKLEAPVKFVYSCFLKPLGKHDSSEGQKGRLEAFYSEQAEVYDATRGGLLRGRTTMLRLCAAQLREQKERGSEPLVWIDIGGGTGWNIEKMDQFMPIKEFDKVYLVDLCPSLCKVAEARFQRRGWRNVQVVCEDAATFKLPGLAEPNGKVSLITMSYSLSMIESYFAVVDRVRELLAPEGFFGVADFYCSGRSTTSASQMSGSQNRQVSWFNRWFWQIWFDFDHVHLSPGRREYLEYKFGTIKALNGRNRFVIPWIVRIPYYVWLGCPQERQLKESAVHKLAVSKATERRVTFDDMHQPQQSINSSFNYQAMPWRLPYDPTLPRHIQFRSYIYAFTWEDPRVDLEFLNLTKDDSMFVITSAGDNALEYALKAGPKRIHCVDMNPCQNHLLELKLACISALNHKDFWLMFGEGYHPNFRDLLLDKLSPYLSSQALQYWFHNSSRFSSHFYKTGYSGLAIVIIEYWIKLNGIQNEVINMCHSRSLEEQKRIWNEKIRPCLFSGLIRKVLNNPIFMWNALGVPMNQMNMYLRECTTQQYIEDTLDPIPSRSLFRNDQYFYYLCLMQRYCVDSCPSYLTEKGFETLKDTPVTGAFRLHTSSILDTLKALPSESLTRSIVMDHMDWFDPKDHAELDEEIAEMARTTVTGGHVYWRSAGQYPWYNTIFEKNGFVLEPLGIREIGSGKSIDRVNMYASFWRGVKV</sequence>
<protein>
    <recommendedName>
        <fullName evidence="4">Methyltransferase domain-containing protein</fullName>
    </recommendedName>
</protein>
<feature type="transmembrane region" description="Helical" evidence="1">
    <location>
        <begin position="45"/>
        <end position="63"/>
    </location>
</feature>
<dbReference type="Proteomes" id="UP000242875">
    <property type="component" value="Unassembled WGS sequence"/>
</dbReference>
<keyword evidence="3" id="KW-1185">Reference proteome</keyword>
<dbReference type="Pfam" id="PF11899">
    <property type="entry name" value="DUF3419"/>
    <property type="match status" value="1"/>
</dbReference>